<sequence length="385" mass="43617">MDYVIKFNILNGEKNDNYHIEHQLKTKIIDMHSGISYIDFAINYLALPLSKMWISGGNPSLFNMEKIDIVIVGGGPIGIACGLEAKKKGLNYVILEKGPIVNSLYNYPINMQFFSSSERLEIGNVPFISNEAKPRRNEALEYYRRIVTGNELNIRLFEKVLEVNKFNEGFTIASDKGSYTAAHVIIATGFYDLPNLLNIPGEKLPKVSHYYKDPHFYASQKLTVIGASNSSVDAALESYRKGADVTLVVREPEIGKRVKYWVRPDIINRIEEGSIKAYFNSNVKEIQEDKVIIDTPEGIVHLKNDFVLALTGYMPDFDFLTKMGINLSNDEKRLPEYDPNTMETNVTGLYLAGVICGGMETHKWFIENSRIHAQLIMTSILERKQ</sequence>
<protein>
    <submittedName>
        <fullName evidence="3">Thioredoxin reductase</fullName>
        <ecNumber evidence="3">1.8.1.9</ecNumber>
    </submittedName>
</protein>
<dbReference type="PANTHER" id="PTHR48105">
    <property type="entry name" value="THIOREDOXIN REDUCTASE 1-RELATED-RELATED"/>
    <property type="match status" value="1"/>
</dbReference>
<organism evidence="3">
    <name type="scientific">hydrothermal vent metagenome</name>
    <dbReference type="NCBI Taxonomy" id="652676"/>
    <lineage>
        <taxon>unclassified sequences</taxon>
        <taxon>metagenomes</taxon>
        <taxon>ecological metagenomes</taxon>
    </lineage>
</organism>
<dbReference type="InterPro" id="IPR050097">
    <property type="entry name" value="Ferredoxin-NADP_redctase_2"/>
</dbReference>
<gene>
    <name evidence="3" type="ORF">MNBD_BACTEROID03-1782</name>
</gene>
<dbReference type="NCBIfam" id="TIGR04018">
    <property type="entry name" value="Bthiol_YpdA"/>
    <property type="match status" value="1"/>
</dbReference>
<dbReference type="EC" id="1.8.1.9" evidence="3"/>
<dbReference type="GO" id="GO:0004791">
    <property type="term" value="F:thioredoxin-disulfide reductase (NADPH) activity"/>
    <property type="evidence" value="ECO:0007669"/>
    <property type="project" value="UniProtKB-EC"/>
</dbReference>
<evidence type="ECO:0000313" key="3">
    <source>
        <dbReference type="EMBL" id="VAW10572.1"/>
    </source>
</evidence>
<dbReference type="PRINTS" id="PR00368">
    <property type="entry name" value="FADPNR"/>
</dbReference>
<proteinExistence type="predicted"/>
<reference evidence="3" key="1">
    <citation type="submission" date="2018-06" db="EMBL/GenBank/DDBJ databases">
        <authorList>
            <person name="Zhirakovskaya E."/>
        </authorList>
    </citation>
    <scope>NUCLEOTIDE SEQUENCE</scope>
</reference>
<evidence type="ECO:0000256" key="2">
    <source>
        <dbReference type="ARBA" id="ARBA00023002"/>
    </source>
</evidence>
<dbReference type="Pfam" id="PF13738">
    <property type="entry name" value="Pyr_redox_3"/>
    <property type="match status" value="1"/>
</dbReference>
<evidence type="ECO:0000256" key="1">
    <source>
        <dbReference type="ARBA" id="ARBA00022630"/>
    </source>
</evidence>
<keyword evidence="1" id="KW-0285">Flavoprotein</keyword>
<accession>A0A3B0T801</accession>
<dbReference type="InterPro" id="IPR036188">
    <property type="entry name" value="FAD/NAD-bd_sf"/>
</dbReference>
<dbReference type="EMBL" id="UOEL01000025">
    <property type="protein sequence ID" value="VAW10572.1"/>
    <property type="molecule type" value="Genomic_DNA"/>
</dbReference>
<dbReference type="SUPFAM" id="SSF51905">
    <property type="entry name" value="FAD/NAD(P)-binding domain"/>
    <property type="match status" value="1"/>
</dbReference>
<dbReference type="AlphaFoldDB" id="A0A3B0T801"/>
<dbReference type="PRINTS" id="PR00469">
    <property type="entry name" value="PNDRDTASEII"/>
</dbReference>
<dbReference type="Gene3D" id="3.50.50.60">
    <property type="entry name" value="FAD/NAD(P)-binding domain"/>
    <property type="match status" value="1"/>
</dbReference>
<dbReference type="InterPro" id="IPR023856">
    <property type="entry name" value="Bdr"/>
</dbReference>
<name>A0A3B0T801_9ZZZZ</name>
<keyword evidence="2 3" id="KW-0560">Oxidoreductase</keyword>